<reference evidence="5 6" key="1">
    <citation type="submission" date="2009-05" db="EMBL/GenBank/DDBJ databases">
        <authorList>
            <person name="Setubal J.C."/>
            <person name="Boyle S."/>
            <person name="Crasta O.R."/>
            <person name="Gillespie J.J."/>
            <person name="Kenyon R.W."/>
            <person name="Lu J."/>
            <person name="Mane S."/>
            <person name="Nagrani S."/>
            <person name="Shallom J.M."/>
            <person name="Shallom S."/>
            <person name="Shukla M."/>
            <person name="Snyder E.E."/>
            <person name="Sobral B.W."/>
            <person name="Wattam A.R."/>
            <person name="Will R."/>
            <person name="Williams K."/>
            <person name="Yoo H."/>
            <person name="Munk C."/>
            <person name="Tapia R."/>
            <person name="Green L."/>
            <person name="Rogers Y."/>
            <person name="Detter J.C."/>
            <person name="Bruce D."/>
            <person name="Brettin T.S."/>
            <person name="Tsolis R."/>
        </authorList>
    </citation>
    <scope>NUCLEOTIDE SEQUENCE [LARGE SCALE GENOMIC DNA]</scope>
    <source>
        <strain evidence="5 6">LMG 3301</strain>
    </source>
</reference>
<dbReference type="HOGENOM" id="CLU_059964_4_1_5"/>
<dbReference type="PANTHER" id="PTHR30502:SF0">
    <property type="entry name" value="PHOSPHOENOLPYRUVATE CARBOXYLASE FAMILY PROTEIN"/>
    <property type="match status" value="1"/>
</dbReference>
<dbReference type="InterPro" id="IPR050251">
    <property type="entry name" value="HpcH-HpaI_aldolase"/>
</dbReference>
<evidence type="ECO:0000256" key="1">
    <source>
        <dbReference type="ARBA" id="ARBA00005568"/>
    </source>
</evidence>
<dbReference type="Proteomes" id="UP000004386">
    <property type="component" value="Unassembled WGS sequence"/>
</dbReference>
<protein>
    <submittedName>
        <fullName evidence="5">2,4-dihydroxyhept-2-ene-1,7-dioic acid aldolase</fullName>
    </submittedName>
</protein>
<comment type="similarity">
    <text evidence="1">Belongs to the HpcH/HpaI aldolase family.</text>
</comment>
<organism evidence="5 6">
    <name type="scientific">Brucella intermedia LMG 3301</name>
    <dbReference type="NCBI Taxonomy" id="641118"/>
    <lineage>
        <taxon>Bacteria</taxon>
        <taxon>Pseudomonadati</taxon>
        <taxon>Pseudomonadota</taxon>
        <taxon>Alphaproteobacteria</taxon>
        <taxon>Hyphomicrobiales</taxon>
        <taxon>Brucellaceae</taxon>
        <taxon>Brucella/Ochrobactrum group</taxon>
        <taxon>Brucella</taxon>
    </lineage>
</organism>
<accession>C4WR26</accession>
<dbReference type="EMBL" id="ACQA01000003">
    <property type="protein sequence ID" value="EEQ92780.1"/>
    <property type="molecule type" value="Genomic_DNA"/>
</dbReference>
<dbReference type="Pfam" id="PF03328">
    <property type="entry name" value="HpcH_HpaI"/>
    <property type="match status" value="1"/>
</dbReference>
<evidence type="ECO:0000256" key="3">
    <source>
        <dbReference type="ARBA" id="ARBA00023239"/>
    </source>
</evidence>
<feature type="domain" description="HpcH/HpaI aldolase/citrate lyase" evidence="4">
    <location>
        <begin position="8"/>
        <end position="198"/>
    </location>
</feature>
<dbReference type="PANTHER" id="PTHR30502">
    <property type="entry name" value="2-KETO-3-DEOXY-L-RHAMNONATE ALDOLASE"/>
    <property type="match status" value="1"/>
</dbReference>
<dbReference type="GO" id="GO:0046872">
    <property type="term" value="F:metal ion binding"/>
    <property type="evidence" value="ECO:0007669"/>
    <property type="project" value="UniProtKB-KW"/>
</dbReference>
<evidence type="ECO:0000313" key="6">
    <source>
        <dbReference type="Proteomes" id="UP000004386"/>
    </source>
</evidence>
<dbReference type="SUPFAM" id="SSF51621">
    <property type="entry name" value="Phosphoenolpyruvate/pyruvate domain"/>
    <property type="match status" value="1"/>
</dbReference>
<evidence type="ECO:0000259" key="4">
    <source>
        <dbReference type="Pfam" id="PF03328"/>
    </source>
</evidence>
<sequence length="248" mass="26947">MTSSMENIALWMSQPHFSYLEIARTCGFSSFVLELEHGTFDLSTLDQFLAFTKAQGLSTLTKVLAPTPEAIQQALDFGSDGVIVPHILGVEHAQQVTKAAKYPLVGTRSYTGGRIFGYARPATDAFEKENKRTKCFAMIETAESLADVEKIIALDTVDGLFPGPSDLALARGRGAYAFNDDDKADLRRCAAAARAAGKPWIMPAWTEAERRFAQDEGAAMLVVATQNMTLRQGMVSTVNMLKSEALVA</sequence>
<dbReference type="GO" id="GO:0016832">
    <property type="term" value="F:aldehyde-lyase activity"/>
    <property type="evidence" value="ECO:0007669"/>
    <property type="project" value="TreeGrafter"/>
</dbReference>
<name>C4WR26_9HYPH</name>
<keyword evidence="3" id="KW-0456">Lyase</keyword>
<evidence type="ECO:0000256" key="2">
    <source>
        <dbReference type="ARBA" id="ARBA00022723"/>
    </source>
</evidence>
<gene>
    <name evidence="5" type="ORF">OINT_4000026</name>
</gene>
<dbReference type="AlphaFoldDB" id="C4WR26"/>
<dbReference type="Gene3D" id="3.20.20.60">
    <property type="entry name" value="Phosphoenolpyruvate-binding domains"/>
    <property type="match status" value="1"/>
</dbReference>
<comment type="caution">
    <text evidence="5">The sequence shown here is derived from an EMBL/GenBank/DDBJ whole genome shotgun (WGS) entry which is preliminary data.</text>
</comment>
<evidence type="ECO:0000313" key="5">
    <source>
        <dbReference type="EMBL" id="EEQ92780.1"/>
    </source>
</evidence>
<dbReference type="GO" id="GO:0005737">
    <property type="term" value="C:cytoplasm"/>
    <property type="evidence" value="ECO:0007669"/>
    <property type="project" value="TreeGrafter"/>
</dbReference>
<dbReference type="InterPro" id="IPR040442">
    <property type="entry name" value="Pyrv_kinase-like_dom_sf"/>
</dbReference>
<proteinExistence type="inferred from homology"/>
<dbReference type="InterPro" id="IPR015813">
    <property type="entry name" value="Pyrv/PenolPyrv_kinase-like_dom"/>
</dbReference>
<keyword evidence="2" id="KW-0479">Metal-binding</keyword>
<dbReference type="InterPro" id="IPR005000">
    <property type="entry name" value="Aldolase/citrate-lyase_domain"/>
</dbReference>